<dbReference type="Proteomes" id="UP001341840">
    <property type="component" value="Unassembled WGS sequence"/>
</dbReference>
<feature type="compositionally biased region" description="Low complexity" evidence="1">
    <location>
        <begin position="52"/>
        <end position="71"/>
    </location>
</feature>
<gene>
    <name evidence="2" type="ORF">PIB30_032436</name>
</gene>
<name>A0ABU6QCK1_9FABA</name>
<evidence type="ECO:0000313" key="3">
    <source>
        <dbReference type="Proteomes" id="UP001341840"/>
    </source>
</evidence>
<feature type="region of interest" description="Disordered" evidence="1">
    <location>
        <begin position="1"/>
        <end position="133"/>
    </location>
</feature>
<reference evidence="2 3" key="1">
    <citation type="journal article" date="2023" name="Plants (Basel)">
        <title>Bridging the Gap: Combining Genomics and Transcriptomics Approaches to Understand Stylosanthes scabra, an Orphan Legume from the Brazilian Caatinga.</title>
        <authorList>
            <person name="Ferreira-Neto J.R.C."/>
            <person name="da Silva M.D."/>
            <person name="Binneck E."/>
            <person name="de Melo N.F."/>
            <person name="da Silva R.H."/>
            <person name="de Melo A.L.T.M."/>
            <person name="Pandolfi V."/>
            <person name="Bustamante F.O."/>
            <person name="Brasileiro-Vidal A.C."/>
            <person name="Benko-Iseppon A.M."/>
        </authorList>
    </citation>
    <scope>NUCLEOTIDE SEQUENCE [LARGE SCALE GENOMIC DNA]</scope>
    <source>
        <tissue evidence="2">Leaves</tissue>
    </source>
</reference>
<proteinExistence type="predicted"/>
<keyword evidence="3" id="KW-1185">Reference proteome</keyword>
<comment type="caution">
    <text evidence="2">The sequence shown here is derived from an EMBL/GenBank/DDBJ whole genome shotgun (WGS) entry which is preliminary data.</text>
</comment>
<evidence type="ECO:0000256" key="1">
    <source>
        <dbReference type="SAM" id="MobiDB-lite"/>
    </source>
</evidence>
<sequence length="133" mass="14235">MSPHVENRTPVRRTPCYTAPEYRHLFRTQPPCVSNPVPETSDDEAEGKDTSKSTPYSGSSSGLHSTDTSSSYITSGRSYDSTDHSSGAPSNVTFGSDPRSPWLSLSVSSGSYTSEDDLVDSSPRPSLGNPCRG</sequence>
<evidence type="ECO:0000313" key="2">
    <source>
        <dbReference type="EMBL" id="MED6109325.1"/>
    </source>
</evidence>
<feature type="compositionally biased region" description="Polar residues" evidence="1">
    <location>
        <begin position="72"/>
        <end position="94"/>
    </location>
</feature>
<organism evidence="2 3">
    <name type="scientific">Stylosanthes scabra</name>
    <dbReference type="NCBI Taxonomy" id="79078"/>
    <lineage>
        <taxon>Eukaryota</taxon>
        <taxon>Viridiplantae</taxon>
        <taxon>Streptophyta</taxon>
        <taxon>Embryophyta</taxon>
        <taxon>Tracheophyta</taxon>
        <taxon>Spermatophyta</taxon>
        <taxon>Magnoliopsida</taxon>
        <taxon>eudicotyledons</taxon>
        <taxon>Gunneridae</taxon>
        <taxon>Pentapetalae</taxon>
        <taxon>rosids</taxon>
        <taxon>fabids</taxon>
        <taxon>Fabales</taxon>
        <taxon>Fabaceae</taxon>
        <taxon>Papilionoideae</taxon>
        <taxon>50 kb inversion clade</taxon>
        <taxon>dalbergioids sensu lato</taxon>
        <taxon>Dalbergieae</taxon>
        <taxon>Pterocarpus clade</taxon>
        <taxon>Stylosanthes</taxon>
    </lineage>
</organism>
<dbReference type="EMBL" id="JASCZI010000143">
    <property type="protein sequence ID" value="MED6109325.1"/>
    <property type="molecule type" value="Genomic_DNA"/>
</dbReference>
<protein>
    <submittedName>
        <fullName evidence="2">Uncharacterized protein</fullName>
    </submittedName>
</protein>
<accession>A0ABU6QCK1</accession>
<feature type="compositionally biased region" description="Low complexity" evidence="1">
    <location>
        <begin position="100"/>
        <end position="113"/>
    </location>
</feature>